<proteinExistence type="predicted"/>
<comment type="caution">
    <text evidence="1">The sequence shown here is derived from an EMBL/GenBank/DDBJ whole genome shotgun (WGS) entry which is preliminary data.</text>
</comment>
<evidence type="ECO:0000313" key="1">
    <source>
        <dbReference type="EMBL" id="GAH79987.1"/>
    </source>
</evidence>
<feature type="non-terminal residue" evidence="1">
    <location>
        <position position="89"/>
    </location>
</feature>
<protein>
    <recommendedName>
        <fullName evidence="2">Methyltransferase FkbM domain-containing protein</fullName>
    </recommendedName>
</protein>
<dbReference type="Gene3D" id="3.40.50.150">
    <property type="entry name" value="Vaccinia Virus protein VP39"/>
    <property type="match status" value="1"/>
</dbReference>
<dbReference type="InterPro" id="IPR029063">
    <property type="entry name" value="SAM-dependent_MTases_sf"/>
</dbReference>
<dbReference type="AlphaFoldDB" id="X1IE93"/>
<organism evidence="1">
    <name type="scientific">marine sediment metagenome</name>
    <dbReference type="NCBI Taxonomy" id="412755"/>
    <lineage>
        <taxon>unclassified sequences</taxon>
        <taxon>metagenomes</taxon>
        <taxon>ecological metagenomes</taxon>
    </lineage>
</organism>
<dbReference type="PANTHER" id="PTHR36973:SF4">
    <property type="entry name" value="NODULATION PROTEIN"/>
    <property type="match status" value="1"/>
</dbReference>
<dbReference type="PANTHER" id="PTHR36973">
    <property type="entry name" value="SLL1456 PROTEIN-RELATED"/>
    <property type="match status" value="1"/>
</dbReference>
<name>X1IE93_9ZZZZ</name>
<dbReference type="NCBIfam" id="TIGR01444">
    <property type="entry name" value="fkbM_fam"/>
    <property type="match status" value="1"/>
</dbReference>
<reference evidence="1" key="1">
    <citation type="journal article" date="2014" name="Front. Microbiol.">
        <title>High frequency of phylogenetically diverse reductive dehalogenase-homologous genes in deep subseafloor sedimentary metagenomes.</title>
        <authorList>
            <person name="Kawai M."/>
            <person name="Futagami T."/>
            <person name="Toyoda A."/>
            <person name="Takaki Y."/>
            <person name="Nishi S."/>
            <person name="Hori S."/>
            <person name="Arai W."/>
            <person name="Tsubouchi T."/>
            <person name="Morono Y."/>
            <person name="Uchiyama I."/>
            <person name="Ito T."/>
            <person name="Fujiyama A."/>
            <person name="Inagaki F."/>
            <person name="Takami H."/>
        </authorList>
    </citation>
    <scope>NUCLEOTIDE SEQUENCE</scope>
    <source>
        <strain evidence="1">Expedition CK06-06</strain>
    </source>
</reference>
<sequence>MSIRTVLDIGANTGQFASQFQRLLPDARLYSFEPLEDCYNELLKRMGHIPKFRAFNFALGDINGQAQIYRNDYTPSSSLLSMEKIHKEA</sequence>
<evidence type="ECO:0008006" key="2">
    <source>
        <dbReference type="Google" id="ProtNLM"/>
    </source>
</evidence>
<gene>
    <name evidence="1" type="ORF">S03H2_66350</name>
</gene>
<dbReference type="InterPro" id="IPR053188">
    <property type="entry name" value="FkbM_Methyltransferase"/>
</dbReference>
<accession>X1IE93</accession>
<dbReference type="GO" id="GO:0008171">
    <property type="term" value="F:O-methyltransferase activity"/>
    <property type="evidence" value="ECO:0007669"/>
    <property type="project" value="TreeGrafter"/>
</dbReference>
<dbReference type="InterPro" id="IPR006342">
    <property type="entry name" value="FkbM_mtfrase"/>
</dbReference>
<dbReference type="EMBL" id="BARU01043311">
    <property type="protein sequence ID" value="GAH79987.1"/>
    <property type="molecule type" value="Genomic_DNA"/>
</dbReference>
<dbReference type="SUPFAM" id="SSF53335">
    <property type="entry name" value="S-adenosyl-L-methionine-dependent methyltransferases"/>
    <property type="match status" value="1"/>
</dbReference>